<name>A0A1U7JG06_9HYPH</name>
<gene>
    <name evidence="3" type="ORF">A3843_13735</name>
</gene>
<dbReference type="RefSeq" id="WP_036488650.1">
    <property type="nucleotide sequence ID" value="NZ_LVVZ01000019.1"/>
</dbReference>
<feature type="transmembrane region" description="Helical" evidence="1">
    <location>
        <begin position="36"/>
        <end position="56"/>
    </location>
</feature>
<feature type="domain" description="DUF2062" evidence="2">
    <location>
        <begin position="27"/>
        <end position="174"/>
    </location>
</feature>
<protein>
    <recommendedName>
        <fullName evidence="2">DUF2062 domain-containing protein</fullName>
    </recommendedName>
</protein>
<feature type="transmembrane region" description="Helical" evidence="1">
    <location>
        <begin position="93"/>
        <end position="111"/>
    </location>
</feature>
<sequence>MLFKRRKKPSHMERLRVAVWPRHSWVRSTKYFSKRVLRLSASPHVVALGFAAGAFASFTPCLGFHFVIAAAISFAIGGNIIASAIGTAVGNPLTFPFIWASTYKLGTWILYGTPTHTPHPKGMLAHGFWEQSLEALWPLIKPMLVGSIPLGILAAFVCYIIVRISVAGYQKTRRHRLQIKHKALALTSLKSNPLNAIKSEQDHTH</sequence>
<dbReference type="PANTHER" id="PTHR40547:SF1">
    <property type="entry name" value="SLL0298 PROTEIN"/>
    <property type="match status" value="1"/>
</dbReference>
<accession>A0A1U7JG06</accession>
<dbReference type="Proteomes" id="UP000185783">
    <property type="component" value="Unassembled WGS sequence"/>
</dbReference>
<dbReference type="PANTHER" id="PTHR40547">
    <property type="entry name" value="SLL0298 PROTEIN"/>
    <property type="match status" value="1"/>
</dbReference>
<keyword evidence="1" id="KW-0472">Membrane</keyword>
<dbReference type="OrthoDB" id="7360463at2"/>
<evidence type="ECO:0000313" key="3">
    <source>
        <dbReference type="EMBL" id="OKL43673.1"/>
    </source>
</evidence>
<reference evidence="3 4" key="1">
    <citation type="submission" date="2016-03" db="EMBL/GenBank/DDBJ databases">
        <title>Genome sequence of Nesiotobacter sp. nov., a moderately halophilic alphaproteobacterium isolated from the Yellow Sea, China.</title>
        <authorList>
            <person name="Zhang G."/>
            <person name="Zhang R."/>
        </authorList>
    </citation>
    <scope>NUCLEOTIDE SEQUENCE [LARGE SCALE GENOMIC DNA]</scope>
    <source>
        <strain evidence="3 4">WB1-6</strain>
    </source>
</reference>
<organism evidence="3 4">
    <name type="scientific">Pseudovibrio exalbescens</name>
    <dbReference type="NCBI Taxonomy" id="197461"/>
    <lineage>
        <taxon>Bacteria</taxon>
        <taxon>Pseudomonadati</taxon>
        <taxon>Pseudomonadota</taxon>
        <taxon>Alphaproteobacteria</taxon>
        <taxon>Hyphomicrobiales</taxon>
        <taxon>Stappiaceae</taxon>
        <taxon>Pseudovibrio</taxon>
    </lineage>
</organism>
<dbReference type="STRING" id="197461.A3843_13735"/>
<evidence type="ECO:0000313" key="4">
    <source>
        <dbReference type="Proteomes" id="UP000185783"/>
    </source>
</evidence>
<keyword evidence="1" id="KW-0812">Transmembrane</keyword>
<dbReference type="InterPro" id="IPR018639">
    <property type="entry name" value="DUF2062"/>
</dbReference>
<comment type="caution">
    <text evidence="3">The sequence shown here is derived from an EMBL/GenBank/DDBJ whole genome shotgun (WGS) entry which is preliminary data.</text>
</comment>
<dbReference type="Pfam" id="PF09835">
    <property type="entry name" value="DUF2062"/>
    <property type="match status" value="1"/>
</dbReference>
<evidence type="ECO:0000259" key="2">
    <source>
        <dbReference type="Pfam" id="PF09835"/>
    </source>
</evidence>
<dbReference type="EMBL" id="LVVZ01000019">
    <property type="protein sequence ID" value="OKL43673.1"/>
    <property type="molecule type" value="Genomic_DNA"/>
</dbReference>
<feature type="transmembrane region" description="Helical" evidence="1">
    <location>
        <begin position="143"/>
        <end position="166"/>
    </location>
</feature>
<dbReference type="AlphaFoldDB" id="A0A1U7JG06"/>
<keyword evidence="1" id="KW-1133">Transmembrane helix</keyword>
<keyword evidence="4" id="KW-1185">Reference proteome</keyword>
<evidence type="ECO:0000256" key="1">
    <source>
        <dbReference type="SAM" id="Phobius"/>
    </source>
</evidence>
<feature type="transmembrane region" description="Helical" evidence="1">
    <location>
        <begin position="62"/>
        <end position="81"/>
    </location>
</feature>
<proteinExistence type="predicted"/>